<accession>A0A2N4UVZ8</accession>
<comment type="caution">
    <text evidence="1">The sequence shown here is derived from an EMBL/GenBank/DDBJ whole genome shotgun (WGS) entry which is preliminary data.</text>
</comment>
<keyword evidence="2" id="KW-1185">Reference proteome</keyword>
<evidence type="ECO:0000313" key="1">
    <source>
        <dbReference type="EMBL" id="PLC59188.1"/>
    </source>
</evidence>
<proteinExistence type="predicted"/>
<dbReference type="AlphaFoldDB" id="A0A2N4UVZ8"/>
<dbReference type="GeneID" id="69966980"/>
<gene>
    <name evidence="1" type="ORF">CIK00_02690</name>
</gene>
<dbReference type="EMBL" id="NPIB01000002">
    <property type="protein sequence ID" value="PLC59188.1"/>
    <property type="molecule type" value="Genomic_DNA"/>
</dbReference>
<dbReference type="RefSeq" id="WP_101767391.1">
    <property type="nucleotide sequence ID" value="NZ_BPPU01000003.1"/>
</dbReference>
<protein>
    <submittedName>
        <fullName evidence="1">Uncharacterized protein</fullName>
    </submittedName>
</protein>
<name>A0A2N4UVZ8_9GAMM</name>
<reference evidence="1 2" key="1">
    <citation type="journal article" date="2018" name="Syst. Appl. Microbiol.">
        <title>Photobacterium carnosum sp. nov., isolated from spoiled modified atmosphere packaged poultry meat.</title>
        <authorList>
            <person name="Hilgarth M."/>
            <person name="Fuertes S."/>
            <person name="Ehrmann M."/>
            <person name="Vogel R.F."/>
        </authorList>
    </citation>
    <scope>NUCLEOTIDE SEQUENCE [LARGE SCALE GENOMIC DNA]</scope>
    <source>
        <strain evidence="1 2">TMW 2.2021</strain>
    </source>
</reference>
<sequence>MNNQNLSQSTMFDLDSDDLHNSDLLCGDGIEIDNISNVTNDLDTALLNANLKHPTYLYNDNLQELRHSLESISRRLKLLNIVNVEVKN</sequence>
<evidence type="ECO:0000313" key="2">
    <source>
        <dbReference type="Proteomes" id="UP000234420"/>
    </source>
</evidence>
<organism evidence="1 2">
    <name type="scientific">Photobacterium carnosum</name>
    <dbReference type="NCBI Taxonomy" id="2023717"/>
    <lineage>
        <taxon>Bacteria</taxon>
        <taxon>Pseudomonadati</taxon>
        <taxon>Pseudomonadota</taxon>
        <taxon>Gammaproteobacteria</taxon>
        <taxon>Vibrionales</taxon>
        <taxon>Vibrionaceae</taxon>
        <taxon>Photobacterium</taxon>
    </lineage>
</organism>
<dbReference type="Proteomes" id="UP000234420">
    <property type="component" value="Unassembled WGS sequence"/>
</dbReference>